<evidence type="ECO:0000256" key="1">
    <source>
        <dbReference type="SAM" id="SignalP"/>
    </source>
</evidence>
<sequence>MIKLTKMIGTTIFFTIGASSLANASIIRMQPEIDMTEDAKLAGNSIIEIAKRVVSESIPLEQYKDSNGTTYLAACPLNKGAEISTFASACKSADGFPVELCKPLSVMVHCDVTTSEKLSFQKERGFYETLYSFDSKTGKFSENLNETTLNKINFGEEKLK</sequence>
<dbReference type="Proteomes" id="UP001253193">
    <property type="component" value="Unassembled WGS sequence"/>
</dbReference>
<organism evidence="2 3">
    <name type="scientific">Vibrio parahaemolyticus</name>
    <dbReference type="NCBI Taxonomy" id="670"/>
    <lineage>
        <taxon>Bacteria</taxon>
        <taxon>Pseudomonadati</taxon>
        <taxon>Pseudomonadota</taxon>
        <taxon>Gammaproteobacteria</taxon>
        <taxon>Vibrionales</taxon>
        <taxon>Vibrionaceae</taxon>
        <taxon>Vibrio</taxon>
    </lineage>
</organism>
<protein>
    <submittedName>
        <fullName evidence="2">Uncharacterized protein</fullName>
    </submittedName>
</protein>
<accession>A0AAW8PYR3</accession>
<keyword evidence="1" id="KW-0732">Signal</keyword>
<comment type="caution">
    <text evidence="2">The sequence shown here is derived from an EMBL/GenBank/DDBJ whole genome shotgun (WGS) entry which is preliminary data.</text>
</comment>
<dbReference type="EMBL" id="JAUHGG010000003">
    <property type="protein sequence ID" value="MDS1821342.1"/>
    <property type="molecule type" value="Genomic_DNA"/>
</dbReference>
<feature type="signal peptide" evidence="1">
    <location>
        <begin position="1"/>
        <end position="24"/>
    </location>
</feature>
<name>A0AAW8PYR3_VIBPH</name>
<evidence type="ECO:0000313" key="2">
    <source>
        <dbReference type="EMBL" id="MDS1821342.1"/>
    </source>
</evidence>
<dbReference type="AlphaFoldDB" id="A0AAW8PYR3"/>
<reference evidence="2" key="1">
    <citation type="submission" date="2023-06" db="EMBL/GenBank/DDBJ databases">
        <title>Genomic Diversity of Vibrio spp. and Metagenomic Analysis of Pathogens in Florida Gulf Coastal Waters Following Hurricane Ian.</title>
        <authorList>
            <person name="Brumfield K.D."/>
        </authorList>
    </citation>
    <scope>NUCLEOTIDE SEQUENCE</scope>
    <source>
        <strain evidence="2">WBS2B-138</strain>
    </source>
</reference>
<proteinExistence type="predicted"/>
<gene>
    <name evidence="2" type="ORF">QX249_11760</name>
</gene>
<dbReference type="RefSeq" id="WP_311020220.1">
    <property type="nucleotide sequence ID" value="NZ_JAUHGG010000003.1"/>
</dbReference>
<evidence type="ECO:0000313" key="3">
    <source>
        <dbReference type="Proteomes" id="UP001253193"/>
    </source>
</evidence>
<feature type="chain" id="PRO_5044015540" evidence="1">
    <location>
        <begin position="25"/>
        <end position="160"/>
    </location>
</feature>